<feature type="transmembrane region" description="Helical" evidence="2">
    <location>
        <begin position="94"/>
        <end position="116"/>
    </location>
</feature>
<feature type="transmembrane region" description="Helical" evidence="2">
    <location>
        <begin position="137"/>
        <end position="161"/>
    </location>
</feature>
<accession>A0ABV7WJ69</accession>
<dbReference type="EMBL" id="JBHRWW010000007">
    <property type="protein sequence ID" value="MFC3689091.1"/>
    <property type="molecule type" value="Genomic_DNA"/>
</dbReference>
<keyword evidence="4" id="KW-1185">Reference proteome</keyword>
<keyword evidence="2" id="KW-0472">Membrane</keyword>
<organism evidence="3 4">
    <name type="scientific">Aquipuribacter hungaricus</name>
    <dbReference type="NCBI Taxonomy" id="545624"/>
    <lineage>
        <taxon>Bacteria</taxon>
        <taxon>Bacillati</taxon>
        <taxon>Actinomycetota</taxon>
        <taxon>Actinomycetes</taxon>
        <taxon>Micrococcales</taxon>
        <taxon>Intrasporangiaceae</taxon>
        <taxon>Aquipuribacter</taxon>
    </lineage>
</organism>
<feature type="transmembrane region" description="Helical" evidence="2">
    <location>
        <begin position="181"/>
        <end position="203"/>
    </location>
</feature>
<proteinExistence type="predicted"/>
<comment type="caution">
    <text evidence="3">The sequence shown here is derived from an EMBL/GenBank/DDBJ whole genome shotgun (WGS) entry which is preliminary data.</text>
</comment>
<feature type="transmembrane region" description="Helical" evidence="2">
    <location>
        <begin position="63"/>
        <end position="82"/>
    </location>
</feature>
<feature type="transmembrane region" description="Helical" evidence="2">
    <location>
        <begin position="257"/>
        <end position="277"/>
    </location>
</feature>
<gene>
    <name evidence="3" type="ORF">ACFOLH_12130</name>
</gene>
<feature type="compositionally biased region" description="Low complexity" evidence="1">
    <location>
        <begin position="1"/>
        <end position="10"/>
    </location>
</feature>
<evidence type="ECO:0000256" key="1">
    <source>
        <dbReference type="SAM" id="MobiDB-lite"/>
    </source>
</evidence>
<feature type="region of interest" description="Disordered" evidence="1">
    <location>
        <begin position="1"/>
        <end position="38"/>
    </location>
</feature>
<evidence type="ECO:0000313" key="3">
    <source>
        <dbReference type="EMBL" id="MFC3689091.1"/>
    </source>
</evidence>
<evidence type="ECO:0000313" key="4">
    <source>
        <dbReference type="Proteomes" id="UP001595685"/>
    </source>
</evidence>
<feature type="compositionally biased region" description="Pro residues" evidence="1">
    <location>
        <begin position="11"/>
        <end position="20"/>
    </location>
</feature>
<reference evidence="4" key="1">
    <citation type="journal article" date="2019" name="Int. J. Syst. Evol. Microbiol.">
        <title>The Global Catalogue of Microorganisms (GCM) 10K type strain sequencing project: providing services to taxonomists for standard genome sequencing and annotation.</title>
        <authorList>
            <consortium name="The Broad Institute Genomics Platform"/>
            <consortium name="The Broad Institute Genome Sequencing Center for Infectious Disease"/>
            <person name="Wu L."/>
            <person name="Ma J."/>
        </authorList>
    </citation>
    <scope>NUCLEOTIDE SEQUENCE [LARGE SCALE GENOMIC DNA]</scope>
    <source>
        <strain evidence="4">NCAIM B.02333</strain>
    </source>
</reference>
<sequence>MSTSTPAPLSAVPPPVPPAAPGHVAPTGPPARRPAGLDVPAPPLPRLVAVELRKAVDTVTGRWLLVATLVLVLGALALGASFPPAGEDADLPFLLTTALLPVSLLLPVLGVLLLSGEFSTRSVLTTFALVPSRGRVVVAKTAAAVLLAVAGTLLTGVLTVAAAGVLDLAGRLGGWSVEPAVLLQVLVLQVVYVLVGVGFGLLCQSTPLAIVTYLLVPSLLAPVLLFVPSLQDVGAWVDLGTGTAPLMMAGTLEGEQWARVASVTAIWAGVPALLGWLRLQRREIA</sequence>
<evidence type="ECO:0000256" key="2">
    <source>
        <dbReference type="SAM" id="Phobius"/>
    </source>
</evidence>
<dbReference type="RefSeq" id="WP_340292222.1">
    <property type="nucleotide sequence ID" value="NZ_JBBEOI010000063.1"/>
</dbReference>
<feature type="transmembrane region" description="Helical" evidence="2">
    <location>
        <begin position="210"/>
        <end position="230"/>
    </location>
</feature>
<dbReference type="Proteomes" id="UP001595685">
    <property type="component" value="Unassembled WGS sequence"/>
</dbReference>
<protein>
    <recommendedName>
        <fullName evidence="5">ABC transporter permease</fullName>
    </recommendedName>
</protein>
<name>A0ABV7WJ69_9MICO</name>
<keyword evidence="2" id="KW-0812">Transmembrane</keyword>
<keyword evidence="2" id="KW-1133">Transmembrane helix</keyword>
<evidence type="ECO:0008006" key="5">
    <source>
        <dbReference type="Google" id="ProtNLM"/>
    </source>
</evidence>